<evidence type="ECO:0000313" key="7">
    <source>
        <dbReference type="Proteomes" id="UP000288805"/>
    </source>
</evidence>
<dbReference type="PANTHER" id="PTHR37610:SF100">
    <property type="entry name" value="COPIA-LIKE POLYPROTEIN_RETROTRANSPOSON"/>
    <property type="match status" value="1"/>
</dbReference>
<keyword evidence="1" id="KW-0645">Protease</keyword>
<dbReference type="PANTHER" id="PTHR37610">
    <property type="entry name" value="CCHC-TYPE DOMAIN-CONTAINING PROTEIN"/>
    <property type="match status" value="1"/>
</dbReference>
<evidence type="ECO:0000313" key="6">
    <source>
        <dbReference type="EMBL" id="RVW66050.1"/>
    </source>
</evidence>
<dbReference type="Pfam" id="PF07727">
    <property type="entry name" value="RVT_2"/>
    <property type="match status" value="1"/>
</dbReference>
<dbReference type="Pfam" id="PF14223">
    <property type="entry name" value="Retrotran_gag_2"/>
    <property type="match status" value="1"/>
</dbReference>
<dbReference type="EMBL" id="QGNW01000684">
    <property type="protein sequence ID" value="RVW66050.1"/>
    <property type="molecule type" value="Genomic_DNA"/>
</dbReference>
<dbReference type="InterPro" id="IPR013103">
    <property type="entry name" value="RVT_2"/>
</dbReference>
<feature type="domain" description="Reverse transcriptase Ty1/copia-type" evidence="3">
    <location>
        <begin position="591"/>
        <end position="637"/>
    </location>
</feature>
<name>A0A438G1F9_VITVI</name>
<sequence length="829" mass="92483">MTISLNAKSKLGFIDGTTTMPSATDKPDKHASWKKCNDMILSWILNSLSQDLADSVIFSTTTQEVWEDLLDHFSQSNAPHIFQIERDIAFLTQDQMTVAAYYIRLKNLWDELGFYNDTVCSCGADHKRRRLMQFLMGLNESYNAIRGQILLMNPLPDVAKAYSSIVQEEKQRSRGATRETTKNSAMVVRRAEPMALAVRHGQGSSSRSNPSNRKPLHCSYCDRDHHRNNSHQSSANNVKERPVMQEVSSMTNGLSDLQIQQILSIMQGKGTTQSTNPKANAATSGLLQTLLHLHRFINDSGATDHITSSPTLLVNSSKNTFLPPVAMPSGEQAPITSIGNLPLNSAATLKNVLGVPSFKVDLMSVSRVTKDLNCSVTFFPHWCILQDLTTRTTIGLGEQRDRLYYLVALASEKPKTQTPSAAATSCRSPSSQVTSSTTLWHRRLGHLSSSRLDFMAKHLLNFPFQSNNACDVCALAKQRRLPFSSIPSPSSNSDPVIPLSISDLSPPVQQPSQPEPISLIQQPSLPNLVSTQPSPASPPPEPILRRSQPPHHPPWLYVIIQDIEPTSYAEAASHSHWQEAMQSELAALEANHTWSLTSLPPGKKPIGCRWVYKIKRHSDGTIECFKAHLVAKGYTQLEAAQNWSLHQLDVNNAFLHGDLHEEIYMSPSPAIQAAGFVQSKVDYLLFTCRKGKSFTALLIYADDILITVSQLKKDISISQRQYTLEILKDGGFLGAKPVNFPMEQNIKLSDSDELLKDPSQYRRLVGRLIYLTITRPNITYSVHVLSRFMYAPRRPHMEAALRVLRYLKNSPGQEGLVDIEADLLLTWRH</sequence>
<gene>
    <name evidence="6" type="primary">RE1_2177</name>
    <name evidence="6" type="ORF">CK203_007491</name>
</gene>
<dbReference type="InterPro" id="IPR054722">
    <property type="entry name" value="PolX-like_BBD"/>
</dbReference>
<feature type="compositionally biased region" description="Low complexity" evidence="2">
    <location>
        <begin position="505"/>
        <end position="518"/>
    </location>
</feature>
<dbReference type="GO" id="GO:0004190">
    <property type="term" value="F:aspartic-type endopeptidase activity"/>
    <property type="evidence" value="ECO:0007669"/>
    <property type="project" value="UniProtKB-KW"/>
</dbReference>
<feature type="region of interest" description="Disordered" evidence="2">
    <location>
        <begin position="167"/>
        <end position="241"/>
    </location>
</feature>
<keyword evidence="1" id="KW-0378">Hydrolase</keyword>
<dbReference type="SUPFAM" id="SSF56672">
    <property type="entry name" value="DNA/RNA polymerases"/>
    <property type="match status" value="1"/>
</dbReference>
<accession>A0A438G1F9</accession>
<dbReference type="InterPro" id="IPR043502">
    <property type="entry name" value="DNA/RNA_pol_sf"/>
</dbReference>
<evidence type="ECO:0000256" key="2">
    <source>
        <dbReference type="SAM" id="MobiDB-lite"/>
    </source>
</evidence>
<feature type="compositionally biased region" description="Polar residues" evidence="2">
    <location>
        <begin position="519"/>
        <end position="532"/>
    </location>
</feature>
<feature type="compositionally biased region" description="Low complexity" evidence="2">
    <location>
        <begin position="484"/>
        <end position="498"/>
    </location>
</feature>
<reference evidence="6 7" key="1">
    <citation type="journal article" date="2018" name="PLoS Genet.">
        <title>Population sequencing reveals clonal diversity and ancestral inbreeding in the grapevine cultivar Chardonnay.</title>
        <authorList>
            <person name="Roach M.J."/>
            <person name="Johnson D.L."/>
            <person name="Bohlmann J."/>
            <person name="van Vuuren H.J."/>
            <person name="Jones S.J."/>
            <person name="Pretorius I.S."/>
            <person name="Schmidt S.A."/>
            <person name="Borneman A.R."/>
        </authorList>
    </citation>
    <scope>NUCLEOTIDE SEQUENCE [LARGE SCALE GENOMIC DNA]</scope>
    <source>
        <strain evidence="7">cv. Chardonnay</strain>
        <tissue evidence="6">Leaf</tissue>
    </source>
</reference>
<dbReference type="Pfam" id="PF22936">
    <property type="entry name" value="Pol_BBD"/>
    <property type="match status" value="1"/>
</dbReference>
<dbReference type="InterPro" id="IPR025724">
    <property type="entry name" value="GAG-pre-integrase_dom"/>
</dbReference>
<dbReference type="Proteomes" id="UP000288805">
    <property type="component" value="Unassembled WGS sequence"/>
</dbReference>
<feature type="domain" description="Retrovirus-related Pol polyprotein from transposon TNT 1-94-like beta-barrel" evidence="5">
    <location>
        <begin position="297"/>
        <end position="370"/>
    </location>
</feature>
<evidence type="ECO:0000256" key="1">
    <source>
        <dbReference type="ARBA" id="ARBA00022750"/>
    </source>
</evidence>
<evidence type="ECO:0000259" key="3">
    <source>
        <dbReference type="Pfam" id="PF07727"/>
    </source>
</evidence>
<evidence type="ECO:0000259" key="5">
    <source>
        <dbReference type="Pfam" id="PF22936"/>
    </source>
</evidence>
<dbReference type="Pfam" id="PF13976">
    <property type="entry name" value="gag_pre-integrs"/>
    <property type="match status" value="1"/>
</dbReference>
<feature type="compositionally biased region" description="Basic and acidic residues" evidence="2">
    <location>
        <begin position="167"/>
        <end position="181"/>
    </location>
</feature>
<proteinExistence type="predicted"/>
<feature type="domain" description="GAG-pre-integrase" evidence="4">
    <location>
        <begin position="424"/>
        <end position="478"/>
    </location>
</feature>
<protein>
    <submittedName>
        <fullName evidence="6">Retrovirus-related Pol polyprotein from transposon RE1</fullName>
    </submittedName>
</protein>
<dbReference type="AlphaFoldDB" id="A0A438G1F9"/>
<evidence type="ECO:0000259" key="4">
    <source>
        <dbReference type="Pfam" id="PF13976"/>
    </source>
</evidence>
<organism evidence="6 7">
    <name type="scientific">Vitis vinifera</name>
    <name type="common">Grape</name>
    <dbReference type="NCBI Taxonomy" id="29760"/>
    <lineage>
        <taxon>Eukaryota</taxon>
        <taxon>Viridiplantae</taxon>
        <taxon>Streptophyta</taxon>
        <taxon>Embryophyta</taxon>
        <taxon>Tracheophyta</taxon>
        <taxon>Spermatophyta</taxon>
        <taxon>Magnoliopsida</taxon>
        <taxon>eudicotyledons</taxon>
        <taxon>Gunneridae</taxon>
        <taxon>Pentapetalae</taxon>
        <taxon>rosids</taxon>
        <taxon>Vitales</taxon>
        <taxon>Vitaceae</taxon>
        <taxon>Viteae</taxon>
        <taxon>Vitis</taxon>
    </lineage>
</organism>
<comment type="caution">
    <text evidence="6">The sequence shown here is derived from an EMBL/GenBank/DDBJ whole genome shotgun (WGS) entry which is preliminary data.</text>
</comment>
<feature type="region of interest" description="Disordered" evidence="2">
    <location>
        <begin position="484"/>
        <end position="547"/>
    </location>
</feature>
<feature type="compositionally biased region" description="Low complexity" evidence="2">
    <location>
        <begin position="204"/>
        <end position="213"/>
    </location>
</feature>
<keyword evidence="1" id="KW-0064">Aspartyl protease</keyword>